<feature type="region of interest" description="Disordered" evidence="1">
    <location>
        <begin position="55"/>
        <end position="86"/>
    </location>
</feature>
<dbReference type="PANTHER" id="PTHR36933">
    <property type="entry name" value="SLL0788 PROTEIN"/>
    <property type="match status" value="1"/>
</dbReference>
<gene>
    <name evidence="3" type="ORF">Cha6605_6349</name>
</gene>
<dbReference type="eggNOG" id="COG3544">
    <property type="taxonomic scope" value="Bacteria"/>
</dbReference>
<dbReference type="EMBL" id="CP003601">
    <property type="protein sequence ID" value="AFY97172.1"/>
    <property type="molecule type" value="Genomic_DNA"/>
</dbReference>
<dbReference type="AlphaFoldDB" id="K9UQ13"/>
<evidence type="ECO:0000259" key="2">
    <source>
        <dbReference type="Pfam" id="PF03713"/>
    </source>
</evidence>
<accession>K9UQ13</accession>
<dbReference type="PANTHER" id="PTHR36933:SF1">
    <property type="entry name" value="SLL0788 PROTEIN"/>
    <property type="match status" value="1"/>
</dbReference>
<dbReference type="KEGG" id="cmp:Cha6605_6349"/>
<dbReference type="InterPro" id="IPR005183">
    <property type="entry name" value="DUF305_CopM-like"/>
</dbReference>
<name>K9UQ13_CHAP6</name>
<evidence type="ECO:0000256" key="1">
    <source>
        <dbReference type="SAM" id="MobiDB-lite"/>
    </source>
</evidence>
<feature type="compositionally biased region" description="Low complexity" evidence="1">
    <location>
        <begin position="60"/>
        <end position="85"/>
    </location>
</feature>
<protein>
    <recommendedName>
        <fullName evidence="2">DUF305 domain-containing protein</fullName>
    </recommendedName>
</protein>
<keyword evidence="4" id="KW-1185">Reference proteome</keyword>
<sequence>MTERNNQAKSSIVGKASPVENRRTMANPVAVPPKIWGGLAIAAIFLSGGLASCADRTAQSPSTTDTTPTTDPSVSSSPNSSSQTISDRDFLTMMTAHHKQALEMADLALTRAKRPEIEQLARSIIKDQKSEIQTMAALYKTAYGTEIPAMAMGGGMMGKDANSMNGMNGMSGMKMDMNALKNAADFDKEFLQQMSVHHRTAAQMSQMVLQTTKSPEIRTLAQSIVKAQTAEIGQMQKWYQTWYKAAL</sequence>
<dbReference type="Pfam" id="PF03713">
    <property type="entry name" value="DUF305"/>
    <property type="match status" value="1"/>
</dbReference>
<reference evidence="3 4" key="1">
    <citation type="submission" date="2012-05" db="EMBL/GenBank/DDBJ databases">
        <title>Noncontiguous Finished plasmid 1 of genome of Chamaesiphon sp. PCC 6605.</title>
        <authorList>
            <consortium name="US DOE Joint Genome Institute"/>
            <person name="Gugger M."/>
            <person name="Coursin T."/>
            <person name="Rippka R."/>
            <person name="Tandeau De Marsac N."/>
            <person name="Huntemann M."/>
            <person name="Wei C.-L."/>
            <person name="Han J."/>
            <person name="Detter J.C."/>
            <person name="Han C."/>
            <person name="Tapia R."/>
            <person name="Chen A."/>
            <person name="Kyrpides N."/>
            <person name="Mavromatis K."/>
            <person name="Markowitz V."/>
            <person name="Szeto E."/>
            <person name="Ivanova N."/>
            <person name="Pagani I."/>
            <person name="Pati A."/>
            <person name="Goodwin L."/>
            <person name="Nordberg H.P."/>
            <person name="Cantor M.N."/>
            <person name="Hua S.X."/>
            <person name="Woyke T."/>
            <person name="Kerfeld C.A."/>
        </authorList>
    </citation>
    <scope>NUCLEOTIDE SEQUENCE [LARGE SCALE GENOMIC DNA]</scope>
    <source>
        <strain evidence="4">ATCC 27169 / PCC 6605</strain>
        <plasmid evidence="4">Plasmid pCHA6605.01</plasmid>
    </source>
</reference>
<proteinExistence type="predicted"/>
<organism evidence="3 4">
    <name type="scientific">Chamaesiphon minutus (strain ATCC 27169 / PCC 6605)</name>
    <dbReference type="NCBI Taxonomy" id="1173020"/>
    <lineage>
        <taxon>Bacteria</taxon>
        <taxon>Bacillati</taxon>
        <taxon>Cyanobacteriota</taxon>
        <taxon>Cyanophyceae</taxon>
        <taxon>Gomontiellales</taxon>
        <taxon>Chamaesiphonaceae</taxon>
        <taxon>Chamaesiphon</taxon>
    </lineage>
</organism>
<feature type="domain" description="DUF305" evidence="2">
    <location>
        <begin position="87"/>
        <end position="239"/>
    </location>
</feature>
<keyword evidence="3" id="KW-0614">Plasmid</keyword>
<dbReference type="Proteomes" id="UP000010366">
    <property type="component" value="Plasmid pCHA6605.01"/>
</dbReference>
<dbReference type="InterPro" id="IPR012347">
    <property type="entry name" value="Ferritin-like"/>
</dbReference>
<geneLocation type="plasmid" evidence="3 4">
    <name>pCHA6605.01</name>
</geneLocation>
<dbReference type="RefSeq" id="WP_015329056.1">
    <property type="nucleotide sequence ID" value="NC_020053.1"/>
</dbReference>
<dbReference type="HOGENOM" id="CLU_074343_2_0_3"/>
<evidence type="ECO:0000313" key="4">
    <source>
        <dbReference type="Proteomes" id="UP000010366"/>
    </source>
</evidence>
<dbReference type="Gene3D" id="1.20.1260.10">
    <property type="match status" value="1"/>
</dbReference>
<evidence type="ECO:0000313" key="3">
    <source>
        <dbReference type="EMBL" id="AFY97172.1"/>
    </source>
</evidence>